<keyword evidence="5" id="KW-1185">Reference proteome</keyword>
<name>V5F0C1_KALBG</name>
<organism evidence="4 5">
    <name type="scientific">Kalmanozyma brasiliensis (strain GHG001)</name>
    <name type="common">Yeast</name>
    <name type="synonym">Pseudozyma brasiliensis</name>
    <dbReference type="NCBI Taxonomy" id="1365824"/>
    <lineage>
        <taxon>Eukaryota</taxon>
        <taxon>Fungi</taxon>
        <taxon>Dikarya</taxon>
        <taxon>Basidiomycota</taxon>
        <taxon>Ustilaginomycotina</taxon>
        <taxon>Ustilaginomycetes</taxon>
        <taxon>Ustilaginales</taxon>
        <taxon>Ustilaginaceae</taxon>
        <taxon>Kalmanozyma</taxon>
    </lineage>
</organism>
<dbReference type="OMA" id="FWITEMA"/>
<dbReference type="SUPFAM" id="SSF51445">
    <property type="entry name" value="(Trans)glycosidases"/>
    <property type="match status" value="1"/>
</dbReference>
<gene>
    <name evidence="4" type="ORF">PSEUBRA_SCAF1g00157</name>
</gene>
<evidence type="ECO:0000259" key="3">
    <source>
        <dbReference type="Pfam" id="PF11790"/>
    </source>
</evidence>
<reference evidence="5" key="1">
    <citation type="journal article" date="2013" name="Genome Announc.">
        <title>Draft genome sequence of Pseudozyma brasiliensis sp. nov. strain GHG001, a high producer of endo-1,4-xylanase isolated from an insect pest of sugarcane.</title>
        <authorList>
            <person name="Oliveira J.V.D.C."/>
            <person name="dos Santos R.A.C."/>
            <person name="Borges T.A."/>
            <person name="Riano-Pachon D.M."/>
            <person name="Goldman G.H."/>
        </authorList>
    </citation>
    <scope>NUCLEOTIDE SEQUENCE [LARGE SCALE GENOMIC DNA]</scope>
    <source>
        <strain evidence="5">GHG001</strain>
    </source>
</reference>
<feature type="signal peptide" evidence="2">
    <location>
        <begin position="1"/>
        <end position="24"/>
    </location>
</feature>
<protein>
    <recommendedName>
        <fullName evidence="3">Asl1-like glycosyl hydrolase catalytic domain-containing protein</fullName>
    </recommendedName>
</protein>
<dbReference type="eggNOG" id="ENOG502S2W1">
    <property type="taxonomic scope" value="Eukaryota"/>
</dbReference>
<dbReference type="GO" id="GO:0071966">
    <property type="term" value="P:fungal-type cell wall polysaccharide metabolic process"/>
    <property type="evidence" value="ECO:0007669"/>
    <property type="project" value="TreeGrafter"/>
</dbReference>
<dbReference type="PANTHER" id="PTHR34154:SF3">
    <property type="entry name" value="ALKALI-SENSITIVE LINKAGE PROTEIN 1"/>
    <property type="match status" value="1"/>
</dbReference>
<dbReference type="GeneID" id="27418348"/>
<dbReference type="Gene3D" id="3.20.20.80">
    <property type="entry name" value="Glycosidases"/>
    <property type="match status" value="1"/>
</dbReference>
<dbReference type="FunFam" id="3.20.20.80:FF:000298">
    <property type="entry name" value="Chromosome 1, whole genome shotgun sequence"/>
    <property type="match status" value="1"/>
</dbReference>
<feature type="chain" id="PRO_5004732627" description="Asl1-like glycosyl hydrolase catalytic domain-containing protein" evidence="2">
    <location>
        <begin position="25"/>
        <end position="312"/>
    </location>
</feature>
<dbReference type="InterPro" id="IPR017853">
    <property type="entry name" value="GH"/>
</dbReference>
<dbReference type="RefSeq" id="XP_016294722.1">
    <property type="nucleotide sequence ID" value="XM_016435719.1"/>
</dbReference>
<feature type="region of interest" description="Disordered" evidence="1">
    <location>
        <begin position="273"/>
        <end position="293"/>
    </location>
</feature>
<dbReference type="OrthoDB" id="5959761at2759"/>
<dbReference type="PANTHER" id="PTHR34154">
    <property type="entry name" value="ALKALI-SENSITIVE LINKAGE PROTEIN 1"/>
    <property type="match status" value="1"/>
</dbReference>
<evidence type="ECO:0000256" key="1">
    <source>
        <dbReference type="SAM" id="MobiDB-lite"/>
    </source>
</evidence>
<dbReference type="STRING" id="1365824.V5F0C1"/>
<dbReference type="Proteomes" id="UP000019377">
    <property type="component" value="Unassembled WGS sequence"/>
</dbReference>
<proteinExistence type="predicted"/>
<evidence type="ECO:0000313" key="5">
    <source>
        <dbReference type="Proteomes" id="UP000019377"/>
    </source>
</evidence>
<dbReference type="AlphaFoldDB" id="V5F0C1"/>
<dbReference type="Pfam" id="PF11790">
    <property type="entry name" value="Glyco_hydro_cc"/>
    <property type="match status" value="1"/>
</dbReference>
<sequence>MKFLALLFSALVALITFLPSPTIAASRGLAWGTNNNWGPSVAKGLIEWYWHWQDGPNSRFNGKLEFVPCFWGPKYYSQWNQRKQEMNQNVPSALLGFNEPDISGQSNLDPTTAANLWMKEIQPWKKRGVRLGSPQIVYNQDWLGSFMNICRRKGCTVDFIAIHWYGSWNDLAGLQRYVRQVRARFNLPIWITEYGVTSSSGGSQRQIKQFHMDATNWLNSQSYIERTSNFGSFPVSRPPDAFGSRLNAMFNGDGSLRDLAHWYVWSSGNSRRSLRADNSTAEDDFEPTKKEVPIFEKPASFSHELDLTELSE</sequence>
<dbReference type="InterPro" id="IPR053183">
    <property type="entry name" value="ASL1"/>
</dbReference>
<dbReference type="EMBL" id="KI545851">
    <property type="protein sequence ID" value="EST09733.1"/>
    <property type="molecule type" value="Genomic_DNA"/>
</dbReference>
<dbReference type="InterPro" id="IPR024655">
    <property type="entry name" value="Asl1_glyco_hydro_catalytic"/>
</dbReference>
<evidence type="ECO:0000313" key="4">
    <source>
        <dbReference type="EMBL" id="EST09733.1"/>
    </source>
</evidence>
<keyword evidence="2" id="KW-0732">Signal</keyword>
<evidence type="ECO:0000256" key="2">
    <source>
        <dbReference type="SAM" id="SignalP"/>
    </source>
</evidence>
<accession>V5F0C1</accession>
<dbReference type="GO" id="GO:0009277">
    <property type="term" value="C:fungal-type cell wall"/>
    <property type="evidence" value="ECO:0007669"/>
    <property type="project" value="TreeGrafter"/>
</dbReference>
<feature type="domain" description="Asl1-like glycosyl hydrolase catalytic" evidence="3">
    <location>
        <begin position="28"/>
        <end position="263"/>
    </location>
</feature>
<dbReference type="HOGENOM" id="CLU_040908_1_0_1"/>